<keyword evidence="2" id="KW-1185">Reference proteome</keyword>
<evidence type="ECO:0000313" key="1">
    <source>
        <dbReference type="EMBL" id="WAJ29090.1"/>
    </source>
</evidence>
<gene>
    <name evidence="1" type="ORF">OXU80_02270</name>
</gene>
<dbReference type="EMBL" id="CP113520">
    <property type="protein sequence ID" value="WAJ29090.1"/>
    <property type="molecule type" value="Genomic_DNA"/>
</dbReference>
<sequence>MPQRRLSRASALALALVVLAPPAIAAGEGEGDPPPAPIAAPAITVVRATAAPIAQRASVTGTLTPRETVSVGADVEGLRVEALLADEGDRVEAGQVLARLAADTIEVNLARSDSQIARAEAGIAQAEAQVAEAESAAVEAEAALKRTQALSGKGIVGQEILDQRVSGAAATRARLVSARQGIALAEADKAAAEAERRELELQLSKTEIKAPTAGLVLQRQARLGQIASVAGGALFEIARDGEIELDADVSETVLGALAKGQPVTVTPAGGQPVQGTVRLVSPRVDQATRLGRVRVALPASDTLRVGAFARGVVETASAQGILVPRTAVVTNERGTTVQVVTNDVVETRAVTLGLADEARVEIREGVAENESVVARAGTFVREGDRVRPIEADAATVTAEAAR</sequence>
<dbReference type="Proteomes" id="UP001163223">
    <property type="component" value="Chromosome"/>
</dbReference>
<reference evidence="1" key="1">
    <citation type="submission" date="2022-11" db="EMBL/GenBank/DDBJ databases">
        <title>beta-Carotene-producing bacterium, Jeongeuplla avenae sp. nov., alleviates the salt stress of Arabidopsis seedlings.</title>
        <authorList>
            <person name="Jiang L."/>
            <person name="Lee J."/>
        </authorList>
    </citation>
    <scope>NUCLEOTIDE SEQUENCE</scope>
    <source>
        <strain evidence="1">DY_R2A_6</strain>
    </source>
</reference>
<name>A0ACD4NR13_9HYPH</name>
<organism evidence="1 2">
    <name type="scientific">Antarcticirhabdus aurantiaca</name>
    <dbReference type="NCBI Taxonomy" id="2606717"/>
    <lineage>
        <taxon>Bacteria</taxon>
        <taxon>Pseudomonadati</taxon>
        <taxon>Pseudomonadota</taxon>
        <taxon>Alphaproteobacteria</taxon>
        <taxon>Hyphomicrobiales</taxon>
        <taxon>Aurantimonadaceae</taxon>
        <taxon>Antarcticirhabdus</taxon>
    </lineage>
</organism>
<proteinExistence type="predicted"/>
<accession>A0ACD4NR13</accession>
<evidence type="ECO:0000313" key="2">
    <source>
        <dbReference type="Proteomes" id="UP001163223"/>
    </source>
</evidence>
<protein>
    <submittedName>
        <fullName evidence="1">Efflux RND transporter periplasmic adaptor subunit</fullName>
    </submittedName>
</protein>